<geneLocation type="plasmid" evidence="1 2">
    <name>P4</name>
</geneLocation>
<dbReference type="KEGG" id="dgo:DGo_PD0050"/>
<keyword evidence="2" id="KW-1185">Reference proteome</keyword>
<name>H8H3M7_DEIGI</name>
<gene>
    <name evidence="1" type="ordered locus">DGo_PD0050</name>
</gene>
<sequence>MLIFSTAVTLGPICIVSRQETGFPLEDSDAATAVKCV</sequence>
<proteinExistence type="predicted"/>
<dbReference type="HOGENOM" id="CLU_3342869_0_0_0"/>
<organism evidence="1 2">
    <name type="scientific">Deinococcus gobiensis (strain DSM 21396 / JCM 16679 / CGMCC 1.7299 / I-0)</name>
    <dbReference type="NCBI Taxonomy" id="745776"/>
    <lineage>
        <taxon>Bacteria</taxon>
        <taxon>Thermotogati</taxon>
        <taxon>Deinococcota</taxon>
        <taxon>Deinococci</taxon>
        <taxon>Deinococcales</taxon>
        <taxon>Deinococcaceae</taxon>
        <taxon>Deinococcus</taxon>
    </lineage>
</organism>
<dbReference type="Proteomes" id="UP000007575">
    <property type="component" value="Plasmid P4"/>
</dbReference>
<keyword evidence="1" id="KW-0614">Plasmid</keyword>
<protein>
    <submittedName>
        <fullName evidence="1">Uncharacterized protein</fullName>
    </submittedName>
</protein>
<accession>H8H3M7</accession>
<dbReference type="EMBL" id="CP002195">
    <property type="protein sequence ID" value="AFD28124.1"/>
    <property type="molecule type" value="Genomic_DNA"/>
</dbReference>
<evidence type="ECO:0000313" key="2">
    <source>
        <dbReference type="Proteomes" id="UP000007575"/>
    </source>
</evidence>
<reference evidence="1 2" key="1">
    <citation type="journal article" date="2012" name="PLoS ONE">
        <title>Genome sequence and transcriptome analysis of the radioresistant bacterium Deinococcus gobiensis: insights into the extreme environmental adaptations.</title>
        <authorList>
            <person name="Yuan M."/>
            <person name="Chen M."/>
            <person name="Zhang W."/>
            <person name="Lu W."/>
            <person name="Wang J."/>
            <person name="Yang M."/>
            <person name="Zhao P."/>
            <person name="Tang R."/>
            <person name="Li X."/>
            <person name="Hao Y."/>
            <person name="Zhou Z."/>
            <person name="Zhan Y."/>
            <person name="Yu H."/>
            <person name="Teng C."/>
            <person name="Yan Y."/>
            <person name="Ping S."/>
            <person name="Wang Y."/>
            <person name="Lin M."/>
        </authorList>
    </citation>
    <scope>NUCLEOTIDE SEQUENCE [LARGE SCALE GENOMIC DNA]</scope>
    <source>
        <strain evidence="2">DSM 21396 / JCM 16679 / CGMCC 1.7299 / I-0</strain>
        <plasmid evidence="1">P4</plasmid>
    </source>
</reference>
<evidence type="ECO:0000313" key="1">
    <source>
        <dbReference type="EMBL" id="AFD28124.1"/>
    </source>
</evidence>
<dbReference type="AlphaFoldDB" id="H8H3M7"/>